<organism evidence="2 3">
    <name type="scientific">Gallaecimonas xiamenensis 3-C-1</name>
    <dbReference type="NCBI Taxonomy" id="745411"/>
    <lineage>
        <taxon>Bacteria</taxon>
        <taxon>Pseudomonadati</taxon>
        <taxon>Pseudomonadota</taxon>
        <taxon>Gammaproteobacteria</taxon>
        <taxon>Enterobacterales</taxon>
        <taxon>Gallaecimonadaceae</taxon>
        <taxon>Gallaecimonas</taxon>
    </lineage>
</organism>
<evidence type="ECO:0000256" key="1">
    <source>
        <dbReference type="SAM" id="MobiDB-lite"/>
    </source>
</evidence>
<dbReference type="RefSeq" id="WP_008482649.1">
    <property type="nucleotide sequence ID" value="NZ_AMRI01000003.1"/>
</dbReference>
<dbReference type="OrthoDB" id="6434633at2"/>
<comment type="caution">
    <text evidence="2">The sequence shown here is derived from an EMBL/GenBank/DDBJ whole genome shotgun (WGS) entry which is preliminary data.</text>
</comment>
<evidence type="ECO:0000313" key="3">
    <source>
        <dbReference type="Proteomes" id="UP000006755"/>
    </source>
</evidence>
<sequence length="95" mass="10598">MDSYNDLHRFAQKTGEHELAFQSFNTHHDVRFSSQWVLLNDIASLDKAHPQRHSGAPQGVWPSRAPVQAVTPAQANPAPKEESSALRDLLRQVSA</sequence>
<feature type="region of interest" description="Disordered" evidence="1">
    <location>
        <begin position="49"/>
        <end position="95"/>
    </location>
</feature>
<protein>
    <submittedName>
        <fullName evidence="2">Uncharacterized protein</fullName>
    </submittedName>
</protein>
<dbReference type="Proteomes" id="UP000006755">
    <property type="component" value="Unassembled WGS sequence"/>
</dbReference>
<reference evidence="2 3" key="1">
    <citation type="journal article" date="2012" name="J. Bacteriol.">
        <title>Genome Sequence of Gallaecimonas xiamenensis Type Strain 3-C-1.</title>
        <authorList>
            <person name="Lai Q."/>
            <person name="Wang L."/>
            <person name="Wang W."/>
            <person name="Shao Z."/>
        </authorList>
    </citation>
    <scope>NUCLEOTIDE SEQUENCE [LARGE SCALE GENOMIC DNA]</scope>
    <source>
        <strain evidence="2 3">3-C-1</strain>
    </source>
</reference>
<accession>K2JNZ6</accession>
<evidence type="ECO:0000313" key="2">
    <source>
        <dbReference type="EMBL" id="EKE77008.1"/>
    </source>
</evidence>
<proteinExistence type="predicted"/>
<dbReference type="STRING" id="745411.B3C1_02345"/>
<dbReference type="EMBL" id="AMRI01000003">
    <property type="protein sequence ID" value="EKE77008.1"/>
    <property type="molecule type" value="Genomic_DNA"/>
</dbReference>
<feature type="compositionally biased region" description="Basic and acidic residues" evidence="1">
    <location>
        <begin position="79"/>
        <end position="95"/>
    </location>
</feature>
<gene>
    <name evidence="2" type="ORF">B3C1_02345</name>
</gene>
<name>K2JNZ6_9GAMM</name>
<dbReference type="AlphaFoldDB" id="K2JNZ6"/>
<keyword evidence="3" id="KW-1185">Reference proteome</keyword>